<dbReference type="AlphaFoldDB" id="E7C8W9"/>
<keyword evidence="4 6" id="KW-0689">Ribosomal protein</keyword>
<dbReference type="Pfam" id="PF00177">
    <property type="entry name" value="Ribosomal_S7"/>
    <property type="match status" value="1"/>
</dbReference>
<dbReference type="GO" id="GO:0019843">
    <property type="term" value="F:rRNA binding"/>
    <property type="evidence" value="ECO:0007669"/>
    <property type="project" value="UniProtKB-UniRule"/>
</dbReference>
<gene>
    <name evidence="6" type="primary">rpsG</name>
</gene>
<keyword evidence="5 6" id="KW-0687">Ribonucleoprotein</keyword>
<dbReference type="FunFam" id="1.10.455.10:FF:000001">
    <property type="entry name" value="30S ribosomal protein S7"/>
    <property type="match status" value="1"/>
</dbReference>
<dbReference type="InterPro" id="IPR020606">
    <property type="entry name" value="Ribosomal_uS7_CS"/>
</dbReference>
<dbReference type="InterPro" id="IPR023798">
    <property type="entry name" value="Ribosomal_uS7_dom"/>
</dbReference>
<evidence type="ECO:0000256" key="6">
    <source>
        <dbReference type="HAMAP-Rule" id="MF_00480"/>
    </source>
</evidence>
<dbReference type="GO" id="GO:0006412">
    <property type="term" value="P:translation"/>
    <property type="evidence" value="ECO:0007669"/>
    <property type="project" value="UniProtKB-UniRule"/>
</dbReference>
<sequence length="159" mass="18582">MSRRKRADKREILPEPKYSSRLLAKFINVVMKDGKKSIAETIVYDALETFVQKLGQPPEKAPELFEEVLEKLKPVVEVRSRRVGGATYQIPVEVRHERREALAMRWLIEAARSRSEKNMKTKLAYELLDASNNRGITIKKKEETHRMAEANKAFSHYRW</sequence>
<dbReference type="HAMAP" id="MF_00480_B">
    <property type="entry name" value="Ribosomal_uS7_B"/>
    <property type="match status" value="1"/>
</dbReference>
<evidence type="ECO:0000256" key="5">
    <source>
        <dbReference type="ARBA" id="ARBA00023274"/>
    </source>
</evidence>
<evidence type="ECO:0000256" key="4">
    <source>
        <dbReference type="ARBA" id="ARBA00022980"/>
    </source>
</evidence>
<proteinExistence type="inferred from homology"/>
<comment type="function">
    <text evidence="6">One of the primary rRNA binding proteins, it binds directly to 16S rRNA where it nucleates assembly of the head domain of the 30S subunit. Is located at the subunit interface close to the decoding center, probably blocks exit of the E-site tRNA.</text>
</comment>
<dbReference type="Gene3D" id="1.10.455.10">
    <property type="entry name" value="Ribosomal protein S7 domain"/>
    <property type="match status" value="1"/>
</dbReference>
<evidence type="ECO:0000259" key="8">
    <source>
        <dbReference type="Pfam" id="PF00177"/>
    </source>
</evidence>
<evidence type="ECO:0000256" key="7">
    <source>
        <dbReference type="RuleBase" id="RU003619"/>
    </source>
</evidence>
<dbReference type="GO" id="GO:0003735">
    <property type="term" value="F:structural constituent of ribosome"/>
    <property type="evidence" value="ECO:0007669"/>
    <property type="project" value="InterPro"/>
</dbReference>
<dbReference type="EMBL" id="GU568026">
    <property type="protein sequence ID" value="ADI23893.1"/>
    <property type="molecule type" value="Genomic_DNA"/>
</dbReference>
<dbReference type="GO" id="GO:0000049">
    <property type="term" value="F:tRNA binding"/>
    <property type="evidence" value="ECO:0007669"/>
    <property type="project" value="UniProtKB-UniRule"/>
</dbReference>
<dbReference type="InterPro" id="IPR005717">
    <property type="entry name" value="Ribosomal_uS7_bac/org-type"/>
</dbReference>
<accession>E7C8W9</accession>
<dbReference type="CDD" id="cd14869">
    <property type="entry name" value="uS7_Bacteria"/>
    <property type="match status" value="1"/>
</dbReference>
<keyword evidence="2 6" id="KW-0699">rRNA-binding</keyword>
<dbReference type="SUPFAM" id="SSF47973">
    <property type="entry name" value="Ribosomal protein S7"/>
    <property type="match status" value="1"/>
</dbReference>
<evidence type="ECO:0000256" key="3">
    <source>
        <dbReference type="ARBA" id="ARBA00022884"/>
    </source>
</evidence>
<dbReference type="InterPro" id="IPR000235">
    <property type="entry name" value="Ribosomal_uS7"/>
</dbReference>
<comment type="similarity">
    <text evidence="1 6 7">Belongs to the universal ribosomal protein uS7 family.</text>
</comment>
<feature type="domain" description="Small ribosomal subunit protein uS7" evidence="8">
    <location>
        <begin position="2"/>
        <end position="152"/>
    </location>
</feature>
<name>E7C8W9_9GAMM</name>
<evidence type="ECO:0000256" key="1">
    <source>
        <dbReference type="ARBA" id="ARBA00007151"/>
    </source>
</evidence>
<dbReference type="PROSITE" id="PS00052">
    <property type="entry name" value="RIBOSOMAL_S7"/>
    <property type="match status" value="1"/>
</dbReference>
<keyword evidence="6" id="KW-0820">tRNA-binding</keyword>
<keyword evidence="3 6" id="KW-0694">RNA-binding</keyword>
<evidence type="ECO:0000256" key="2">
    <source>
        <dbReference type="ARBA" id="ARBA00022730"/>
    </source>
</evidence>
<dbReference type="PIRSF" id="PIRSF002122">
    <property type="entry name" value="RPS7p_RPS7a_RPS5e_RPS7o"/>
    <property type="match status" value="1"/>
</dbReference>
<comment type="subunit">
    <text evidence="6">Part of the 30S ribosomal subunit. Contacts proteins S9 and S11.</text>
</comment>
<evidence type="ECO:0000313" key="9">
    <source>
        <dbReference type="EMBL" id="ADI23893.1"/>
    </source>
</evidence>
<dbReference type="GO" id="GO:0015935">
    <property type="term" value="C:small ribosomal subunit"/>
    <property type="evidence" value="ECO:0007669"/>
    <property type="project" value="InterPro"/>
</dbReference>
<organism evidence="9">
    <name type="scientific">uncultured gamma proteobacterium HF4000_48J03</name>
    <dbReference type="NCBI Taxonomy" id="723584"/>
    <lineage>
        <taxon>Bacteria</taxon>
        <taxon>Pseudomonadati</taxon>
        <taxon>Pseudomonadota</taxon>
        <taxon>Gammaproteobacteria</taxon>
        <taxon>environmental samples</taxon>
    </lineage>
</organism>
<dbReference type="InterPro" id="IPR036823">
    <property type="entry name" value="Ribosomal_uS7_dom_sf"/>
</dbReference>
<reference evidence="9" key="1">
    <citation type="submission" date="2010-01" db="EMBL/GenBank/DDBJ databases">
        <title>Genome fragments of uncultured bacteria from the North Pacific subtropical Gyre.</title>
        <authorList>
            <person name="Pham V.D."/>
            <person name="Delong E.F."/>
        </authorList>
    </citation>
    <scope>NUCLEOTIDE SEQUENCE</scope>
</reference>
<dbReference type="PANTHER" id="PTHR11205">
    <property type="entry name" value="RIBOSOMAL PROTEIN S7"/>
    <property type="match status" value="1"/>
</dbReference>
<dbReference type="NCBIfam" id="TIGR01029">
    <property type="entry name" value="rpsG_bact"/>
    <property type="match status" value="1"/>
</dbReference>
<protein>
    <recommendedName>
        <fullName evidence="6">Small ribosomal subunit protein uS7</fullName>
    </recommendedName>
</protein>